<dbReference type="GO" id="GO:0016787">
    <property type="term" value="F:hydrolase activity"/>
    <property type="evidence" value="ECO:0007669"/>
    <property type="project" value="InterPro"/>
</dbReference>
<dbReference type="AlphaFoldDB" id="A0A382LME2"/>
<organism evidence="2">
    <name type="scientific">marine metagenome</name>
    <dbReference type="NCBI Taxonomy" id="408172"/>
    <lineage>
        <taxon>unclassified sequences</taxon>
        <taxon>metagenomes</taxon>
        <taxon>ecological metagenomes</taxon>
    </lineage>
</organism>
<dbReference type="InterPro" id="IPR010496">
    <property type="entry name" value="AL/BT2_dom"/>
</dbReference>
<evidence type="ECO:0000259" key="1">
    <source>
        <dbReference type="Pfam" id="PF06439"/>
    </source>
</evidence>
<name>A0A382LME2_9ZZZZ</name>
<proteinExistence type="predicted"/>
<sequence length="136" mass="14862">MKNINALLMGALISAATLTAQAEGKWITLFDGKKVTGLRGYGQKGFPDGGWKVENGTIKTIPRGQGGKPRDLATDMSFTDFEFECEWKVSPGGNSGIMYRVLEQKKPAYVTGPELQVLDDERHADGKIRFPLRTAG</sequence>
<dbReference type="EMBL" id="UINC01087937">
    <property type="protein sequence ID" value="SVC37736.1"/>
    <property type="molecule type" value="Genomic_DNA"/>
</dbReference>
<dbReference type="Gene3D" id="2.60.120.560">
    <property type="entry name" value="Exo-inulinase, domain 1"/>
    <property type="match status" value="1"/>
</dbReference>
<feature type="non-terminal residue" evidence="2">
    <location>
        <position position="136"/>
    </location>
</feature>
<dbReference type="Pfam" id="PF06439">
    <property type="entry name" value="3keto-disac_hyd"/>
    <property type="match status" value="1"/>
</dbReference>
<protein>
    <recommendedName>
        <fullName evidence="1">3-keto-alpha-glucoside-1,2-lyase/3-keto-2-hydroxy-glucal hydratase domain-containing protein</fullName>
    </recommendedName>
</protein>
<accession>A0A382LME2</accession>
<reference evidence="2" key="1">
    <citation type="submission" date="2018-05" db="EMBL/GenBank/DDBJ databases">
        <authorList>
            <person name="Lanie J.A."/>
            <person name="Ng W.-L."/>
            <person name="Kazmierczak K.M."/>
            <person name="Andrzejewski T.M."/>
            <person name="Davidsen T.M."/>
            <person name="Wayne K.J."/>
            <person name="Tettelin H."/>
            <person name="Glass J.I."/>
            <person name="Rusch D."/>
            <person name="Podicherti R."/>
            <person name="Tsui H.-C.T."/>
            <person name="Winkler M.E."/>
        </authorList>
    </citation>
    <scope>NUCLEOTIDE SEQUENCE</scope>
</reference>
<gene>
    <name evidence="2" type="ORF">METZ01_LOCUS290590</name>
</gene>
<evidence type="ECO:0000313" key="2">
    <source>
        <dbReference type="EMBL" id="SVC37736.1"/>
    </source>
</evidence>
<feature type="domain" description="3-keto-alpha-glucoside-1,2-lyase/3-keto-2-hydroxy-glucal hydratase" evidence="1">
    <location>
        <begin position="25"/>
        <end position="123"/>
    </location>
</feature>